<dbReference type="KEGG" id="pri:PRIO_2104"/>
<feature type="active site" description="Nucleophile" evidence="7">
    <location>
        <position position="501"/>
    </location>
</feature>
<dbReference type="HOGENOM" id="CLU_022752_2_0_9"/>
<protein>
    <recommendedName>
        <fullName evidence="7">Cobyrinate a,c-diamide synthase</fullName>
        <ecNumber evidence="7">6.3.5.11</ecNumber>
    </recommendedName>
    <alternativeName>
        <fullName evidence="7">Cobyrinic acid a,c-diamide synthetase</fullName>
    </alternativeName>
</protein>
<evidence type="ECO:0000256" key="8">
    <source>
        <dbReference type="SAM" id="MobiDB-lite"/>
    </source>
</evidence>
<comment type="catalytic activity">
    <reaction evidence="7">
        <text>cob(II)yrinate + 2 L-glutamine + 2 ATP + 2 H2O = cob(II)yrinate a,c diamide + 2 L-glutamate + 2 ADP + 2 phosphate + 2 H(+)</text>
        <dbReference type="Rhea" id="RHEA:26289"/>
        <dbReference type="ChEBI" id="CHEBI:15377"/>
        <dbReference type="ChEBI" id="CHEBI:15378"/>
        <dbReference type="ChEBI" id="CHEBI:29985"/>
        <dbReference type="ChEBI" id="CHEBI:30616"/>
        <dbReference type="ChEBI" id="CHEBI:43474"/>
        <dbReference type="ChEBI" id="CHEBI:58359"/>
        <dbReference type="ChEBI" id="CHEBI:58537"/>
        <dbReference type="ChEBI" id="CHEBI:58894"/>
        <dbReference type="ChEBI" id="CHEBI:456216"/>
        <dbReference type="EC" id="6.3.5.11"/>
    </reaction>
</comment>
<organism evidence="11 12">
    <name type="scientific">Paenibacillus riograndensis SBR5</name>
    <dbReference type="NCBI Taxonomy" id="1073571"/>
    <lineage>
        <taxon>Bacteria</taxon>
        <taxon>Bacillati</taxon>
        <taxon>Bacillota</taxon>
        <taxon>Bacilli</taxon>
        <taxon>Bacillales</taxon>
        <taxon>Paenibacillaceae</taxon>
        <taxon>Paenibacillus</taxon>
        <taxon>Paenibacillus sonchi group</taxon>
    </lineage>
</organism>
<keyword evidence="2 7" id="KW-0436">Ligase</keyword>
<keyword evidence="5 7" id="KW-0460">Magnesium</keyword>
<dbReference type="EMBL" id="LN831776">
    <property type="protein sequence ID" value="CQR54513.1"/>
    <property type="molecule type" value="Genomic_DNA"/>
</dbReference>
<evidence type="ECO:0000256" key="2">
    <source>
        <dbReference type="ARBA" id="ARBA00022598"/>
    </source>
</evidence>
<evidence type="ECO:0000259" key="9">
    <source>
        <dbReference type="Pfam" id="PF01656"/>
    </source>
</evidence>
<dbReference type="GO" id="GO:0005524">
    <property type="term" value="F:ATP binding"/>
    <property type="evidence" value="ECO:0007669"/>
    <property type="project" value="UniProtKB-UniRule"/>
</dbReference>
<evidence type="ECO:0000313" key="11">
    <source>
        <dbReference type="EMBL" id="CQR54513.1"/>
    </source>
</evidence>
<comment type="function">
    <text evidence="7">Catalyzes the ATP-dependent amidation of the two carboxylate groups at positions a and c of cobyrinate, using either L-glutamine or ammonia as the nitrogen source.</text>
</comment>
<evidence type="ECO:0000256" key="3">
    <source>
        <dbReference type="ARBA" id="ARBA00022741"/>
    </source>
</evidence>
<dbReference type="InterPro" id="IPR011698">
    <property type="entry name" value="GATase_3"/>
</dbReference>
<comment type="domain">
    <text evidence="7">Comprises of two domains. The C-terminal domain contains the binding site for glutamine and catalyzes the hydrolysis of this substrate to glutamate and ammonia. The N-terminal domain is anticipated to bind ATP and cobyrinate and catalyzes the ultimate synthesis of the diamide product. The ammonia produced via the glutaminase domain is probably translocated to the adjacent domain via a molecular tunnel, where it reacts with an activated intermediate.</text>
</comment>
<dbReference type="InterPro" id="IPR029062">
    <property type="entry name" value="Class_I_gatase-like"/>
</dbReference>
<feature type="site" description="Increases nucleophilicity of active site Cys" evidence="7">
    <location>
        <position position="604"/>
    </location>
</feature>
<evidence type="ECO:0000256" key="1">
    <source>
        <dbReference type="ARBA" id="ARBA00001946"/>
    </source>
</evidence>
<dbReference type="InterPro" id="IPR027417">
    <property type="entry name" value="P-loop_NTPase"/>
</dbReference>
<dbReference type="CDD" id="cd03130">
    <property type="entry name" value="GATase1_CobB"/>
    <property type="match status" value="1"/>
</dbReference>
<dbReference type="GO" id="GO:0042242">
    <property type="term" value="F:cobyrinic acid a,c-diamide synthase activity"/>
    <property type="evidence" value="ECO:0007669"/>
    <property type="project" value="UniProtKB-UniRule"/>
</dbReference>
<dbReference type="NCBIfam" id="NF002204">
    <property type="entry name" value="PRK01077.1"/>
    <property type="match status" value="1"/>
</dbReference>
<dbReference type="InterPro" id="IPR004484">
    <property type="entry name" value="CbiA/CobB_synth"/>
</dbReference>
<dbReference type="STRING" id="483937.AMQ84_10055"/>
<keyword evidence="3 7" id="KW-0547">Nucleotide-binding</keyword>
<dbReference type="GO" id="GO:0009236">
    <property type="term" value="P:cobalamin biosynthetic process"/>
    <property type="evidence" value="ECO:0007669"/>
    <property type="project" value="UniProtKB-UniRule"/>
</dbReference>
<keyword evidence="7" id="KW-0169">Cobalamin biosynthesis</keyword>
<comment type="miscellaneous">
    <text evidence="7">The a and c carboxylates of cobyrinate are activated for nucleophilic attack via formation of a phosphorylated intermediate by ATP. CbiA catalyzes first the amidation of the c-carboxylate, and then that of the a-carboxylate.</text>
</comment>
<dbReference type="PROSITE" id="PS51274">
    <property type="entry name" value="GATASE_COBBQ"/>
    <property type="match status" value="1"/>
</dbReference>
<keyword evidence="4 7" id="KW-0067">ATP-binding</keyword>
<dbReference type="Pfam" id="PF07685">
    <property type="entry name" value="GATase_3"/>
    <property type="match status" value="1"/>
</dbReference>
<evidence type="ECO:0000256" key="7">
    <source>
        <dbReference type="HAMAP-Rule" id="MF_00027"/>
    </source>
</evidence>
<dbReference type="Gene3D" id="3.40.50.300">
    <property type="entry name" value="P-loop containing nucleotide triphosphate hydrolases"/>
    <property type="match status" value="2"/>
</dbReference>
<evidence type="ECO:0000256" key="4">
    <source>
        <dbReference type="ARBA" id="ARBA00022840"/>
    </source>
</evidence>
<evidence type="ECO:0000259" key="10">
    <source>
        <dbReference type="Pfam" id="PF07685"/>
    </source>
</evidence>
<evidence type="ECO:0000256" key="6">
    <source>
        <dbReference type="ARBA" id="ARBA00022962"/>
    </source>
</evidence>
<dbReference type="Gene3D" id="3.40.50.880">
    <property type="match status" value="1"/>
</dbReference>
<feature type="domain" description="CobQ/CobB/MinD/ParA nucleotide binding" evidence="9">
    <location>
        <begin position="18"/>
        <end position="203"/>
    </location>
</feature>
<dbReference type="SUPFAM" id="SSF52317">
    <property type="entry name" value="Class I glutamine amidotransferase-like"/>
    <property type="match status" value="1"/>
</dbReference>
<dbReference type="InterPro" id="IPR002586">
    <property type="entry name" value="CobQ/CobB/MinD/ParA_Nub-bd_dom"/>
</dbReference>
<evidence type="ECO:0000313" key="12">
    <source>
        <dbReference type="Proteomes" id="UP000033163"/>
    </source>
</evidence>
<reference evidence="12" key="1">
    <citation type="submission" date="2015-03" db="EMBL/GenBank/DDBJ databases">
        <authorList>
            <person name="Wibberg D."/>
        </authorList>
    </citation>
    <scope>NUCLEOTIDE SEQUENCE [LARGE SCALE GENOMIC DNA]</scope>
</reference>
<name>A0A0E3WH18_9BACL</name>
<dbReference type="HAMAP" id="MF_00027">
    <property type="entry name" value="CobB_CbiA"/>
    <property type="match status" value="1"/>
</dbReference>
<keyword evidence="6 7" id="KW-0315">Glutamine amidotransferase</keyword>
<dbReference type="CDD" id="cd05388">
    <property type="entry name" value="CobB_N"/>
    <property type="match status" value="1"/>
</dbReference>
<comment type="pathway">
    <text evidence="7">Cofactor biosynthesis; adenosylcobalamin biosynthesis; cob(II)yrinate a,c-diamide from sirohydrochlorin (anaerobic route): step 10/10.</text>
</comment>
<dbReference type="SUPFAM" id="SSF52540">
    <property type="entry name" value="P-loop containing nucleoside triphosphate hydrolases"/>
    <property type="match status" value="1"/>
</dbReference>
<dbReference type="PANTHER" id="PTHR43873:SF1">
    <property type="entry name" value="COBYRINATE A,C-DIAMIDE SYNTHASE"/>
    <property type="match status" value="1"/>
</dbReference>
<feature type="region of interest" description="Disordered" evidence="8">
    <location>
        <begin position="367"/>
        <end position="386"/>
    </location>
</feature>
<dbReference type="Pfam" id="PF01656">
    <property type="entry name" value="CbiA"/>
    <property type="match status" value="1"/>
</dbReference>
<gene>
    <name evidence="7" type="primary">cbiA</name>
    <name evidence="11" type="ORF">PRIO_2104</name>
</gene>
<dbReference type="PANTHER" id="PTHR43873">
    <property type="entry name" value="COBYRINATE A,C-DIAMIDE SYNTHASE"/>
    <property type="match status" value="1"/>
</dbReference>
<proteinExistence type="inferred from homology"/>
<sequence length="634" mass="66512">MNERSRPEQLPRLRPRFVVAGTGSGSGKTTVTLGLLRAFARRGLTVQAFKCGPDYIDPAYHAAVTGRTARNLDSWMTSGGYMLEYFLRSSEGADLSVIEGVMGLYDGKEATGLTGSTAEIALLTGSPVLLVVDVRSMGRSAAAIVLGFQQLEPDVRIAAVIVNRCGSASHYRTVKAAIEAACGIPVIGWLARDQGLDIPERHLGLLPAVERGELEPLFDRAADLLEAGTDLEVLLQIAAAASVLRYPAAGKILPEEGPAEELPSEAVPAARKILQETGMQDAQEPPGGGPAAAALVPSVVSKILQETGVQDAQEPPGGVPAAALVPSVAAKILQETGVQGAQESPGGVPAAAALVPSVISKILQETGVQDAQESPGGQSADAPFPPTAVKEAGNLLTYPPLDRSAPQALASVYDPAPVIAVAQDAAFNFYYADNLELLARAGARLAPFSPLSGEGIPPEADGIYLGGGFPEEFAATIAGNSAFLLGLRAAAAAGMPLYAECGGYMVLVRSLTDRAGAVHEMAGIIPAHSVMQDRRTALGYREVTARADCLLLKQGERLRGHEFHYSQMSYSPGEPQLYAYDSRGRSGSQPEGYARGNIMAAYAHIHLASHIPAAIRLVEACRSYHRSNKDMLRT</sequence>
<feature type="domain" description="CobB/CobQ-like glutamine amidotransferase" evidence="10">
    <location>
        <begin position="419"/>
        <end position="609"/>
    </location>
</feature>
<dbReference type="EC" id="6.3.5.11" evidence="7"/>
<dbReference type="AlphaFoldDB" id="A0A0E3WH18"/>
<comment type="similarity">
    <text evidence="7">Belongs to the CobB/CbiA family.</text>
</comment>
<dbReference type="Proteomes" id="UP000033163">
    <property type="component" value="Chromosome I"/>
</dbReference>
<comment type="cofactor">
    <cofactor evidence="1 7">
        <name>Mg(2+)</name>
        <dbReference type="ChEBI" id="CHEBI:18420"/>
    </cofactor>
</comment>
<accession>A0A0E3WH18</accession>
<dbReference type="PATRIC" id="fig|1073571.4.peg.2218"/>
<feature type="compositionally biased region" description="Polar residues" evidence="8">
    <location>
        <begin position="367"/>
        <end position="377"/>
    </location>
</feature>
<evidence type="ECO:0000256" key="5">
    <source>
        <dbReference type="ARBA" id="ARBA00022842"/>
    </source>
</evidence>
<dbReference type="UniPathway" id="UPA00148">
    <property type="reaction ID" value="UER00231"/>
</dbReference>